<proteinExistence type="predicted"/>
<accession>A0A1Y1QMP0</accession>
<name>A0A1Y1QMP0_9GAMM</name>
<dbReference type="InterPro" id="IPR052082">
    <property type="entry name" value="Myelin_sheath_structural"/>
</dbReference>
<sequence length="546" mass="58043">MTMFLLQALLWLLIAFLLGYGIGRFLKSLFCRPAEDAVIPRYEETPVRVNAPAVTTVLGGAAAIGVATVARTAFDTKTDASLAISKINAPDMSLKTPEVDLPEMSLKMPEVDLPDVPSFAIDLPTLDVKAPSMDWSGIDPHKPILNPPDTDISHPAVDVDLPEMSLKMPEVDLPDVSMQIPDVSADASGSGFLDAAKVAVLAAGAGLTAKVASALTSAEELPKIEVKAPNLDWSGIDPHKPILNPPDMDISHPAVDVDLPDMTLKMPEVDLPDVSLKAPEVDLPDMTLKMPEVELPDVSLNVPKVDLPDVPSFDIDVPTLDVKAPNLDWSGIDPHKPILNPPDMSLKTPEVDLPDVSLNVPEVDPPDMSLKMPEVDLPDVSTQIPDVSADASGSGFLDAAKVAVLAAGAGLTAKVASALTSAEELPKVDVDLQLDASPDADWLLRLIQQTKAAYRGRNARAVSRLWGSDSHYDCAALDDYESIRLQPATYDKLGSSHCGVPRAGFVAVGGDVGNVELGGGILFHYCNIVVCRGADDTHHFIRVVAD</sequence>
<evidence type="ECO:0000313" key="2">
    <source>
        <dbReference type="Proteomes" id="UP000192491"/>
    </source>
</evidence>
<dbReference type="GO" id="GO:0043484">
    <property type="term" value="P:regulation of RNA splicing"/>
    <property type="evidence" value="ECO:0007669"/>
    <property type="project" value="TreeGrafter"/>
</dbReference>
<comment type="caution">
    <text evidence="1">The sequence shown here is derived from an EMBL/GenBank/DDBJ whole genome shotgun (WGS) entry which is preliminary data.</text>
</comment>
<gene>
    <name evidence="1" type="ORF">BWK73_22915</name>
</gene>
<dbReference type="EMBL" id="MTEJ01000143">
    <property type="protein sequence ID" value="OQX09425.1"/>
    <property type="molecule type" value="Genomic_DNA"/>
</dbReference>
<dbReference type="PANTHER" id="PTHR23348">
    <property type="entry name" value="PERIAXIN/AHNAK"/>
    <property type="match status" value="1"/>
</dbReference>
<organism evidence="1 2">
    <name type="scientific">Thiothrix lacustris</name>
    <dbReference type="NCBI Taxonomy" id="525917"/>
    <lineage>
        <taxon>Bacteria</taxon>
        <taxon>Pseudomonadati</taxon>
        <taxon>Pseudomonadota</taxon>
        <taxon>Gammaproteobacteria</taxon>
        <taxon>Thiotrichales</taxon>
        <taxon>Thiotrichaceae</taxon>
        <taxon>Thiothrix</taxon>
    </lineage>
</organism>
<protein>
    <submittedName>
        <fullName evidence="1">Uncharacterized protein</fullName>
    </submittedName>
</protein>
<dbReference type="PANTHER" id="PTHR23348:SF16">
    <property type="entry name" value="LEUCINE RICH REPEAT FAMILY PROTEIN"/>
    <property type="match status" value="1"/>
</dbReference>
<dbReference type="Proteomes" id="UP000192491">
    <property type="component" value="Unassembled WGS sequence"/>
</dbReference>
<reference evidence="1 2" key="1">
    <citation type="submission" date="2017-01" db="EMBL/GenBank/DDBJ databases">
        <title>Novel large sulfur bacteria in the metagenomes of groundwater-fed chemosynthetic microbial mats in the Lake Huron basin.</title>
        <authorList>
            <person name="Sharrar A.M."/>
            <person name="Flood B.E."/>
            <person name="Bailey J.V."/>
            <person name="Jones D.S."/>
            <person name="Biddanda B."/>
            <person name="Ruberg S.A."/>
            <person name="Marcus D.N."/>
            <person name="Dick G.J."/>
        </authorList>
    </citation>
    <scope>NUCLEOTIDE SEQUENCE [LARGE SCALE GENOMIC DNA]</scope>
    <source>
        <strain evidence="1">A8</strain>
    </source>
</reference>
<evidence type="ECO:0000313" key="1">
    <source>
        <dbReference type="EMBL" id="OQX09425.1"/>
    </source>
</evidence>
<dbReference type="GO" id="GO:0005737">
    <property type="term" value="C:cytoplasm"/>
    <property type="evidence" value="ECO:0007669"/>
    <property type="project" value="TreeGrafter"/>
</dbReference>
<dbReference type="AlphaFoldDB" id="A0A1Y1QMP0"/>